<dbReference type="InterPro" id="IPR028082">
    <property type="entry name" value="Peripla_BP_I"/>
</dbReference>
<feature type="domain" description="G-protein coupled receptors family 3 profile" evidence="8">
    <location>
        <begin position="436"/>
        <end position="654"/>
    </location>
</feature>
<dbReference type="EMBL" id="GL733454">
    <property type="protein sequence ID" value="EFX62666.1"/>
    <property type="molecule type" value="Genomic_DNA"/>
</dbReference>
<dbReference type="GO" id="GO:0004930">
    <property type="term" value="F:G protein-coupled receptor activity"/>
    <property type="evidence" value="ECO:0007669"/>
    <property type="project" value="InterPro"/>
</dbReference>
<dbReference type="Pfam" id="PF01094">
    <property type="entry name" value="ANF_receptor"/>
    <property type="match status" value="1"/>
</dbReference>
<dbReference type="AlphaFoldDB" id="E9I016"/>
<keyword evidence="5" id="KW-0325">Glycoprotein</keyword>
<evidence type="ECO:0000256" key="4">
    <source>
        <dbReference type="ARBA" id="ARBA00023136"/>
    </source>
</evidence>
<evidence type="ECO:0000256" key="5">
    <source>
        <dbReference type="ARBA" id="ARBA00023180"/>
    </source>
</evidence>
<dbReference type="PANTHER" id="PTHR24060">
    <property type="entry name" value="METABOTROPIC GLUTAMATE RECEPTOR"/>
    <property type="match status" value="1"/>
</dbReference>
<dbReference type="InterPro" id="IPR001828">
    <property type="entry name" value="ANF_lig-bd_rcpt"/>
</dbReference>
<evidence type="ECO:0000256" key="7">
    <source>
        <dbReference type="SAM" id="SignalP"/>
    </source>
</evidence>
<evidence type="ECO:0000313" key="11">
    <source>
        <dbReference type="Proteomes" id="UP000000305"/>
    </source>
</evidence>
<dbReference type="Gene3D" id="3.40.50.2300">
    <property type="match status" value="2"/>
</dbReference>
<dbReference type="STRING" id="6669.E9I016"/>
<feature type="transmembrane region" description="Helical" evidence="6">
    <location>
        <begin position="593"/>
        <end position="612"/>
    </location>
</feature>
<dbReference type="HOGENOM" id="CLU_411185_0_0_1"/>
<evidence type="ECO:0000256" key="6">
    <source>
        <dbReference type="SAM" id="Phobius"/>
    </source>
</evidence>
<keyword evidence="4 6" id="KW-0472">Membrane</keyword>
<evidence type="ECO:0000256" key="1">
    <source>
        <dbReference type="ARBA" id="ARBA00004141"/>
    </source>
</evidence>
<dbReference type="GO" id="GO:0016020">
    <property type="term" value="C:membrane"/>
    <property type="evidence" value="ECO:0007669"/>
    <property type="project" value="UniProtKB-SubCell"/>
</dbReference>
<dbReference type="SUPFAM" id="SSF53822">
    <property type="entry name" value="Periplasmic binding protein-like I"/>
    <property type="match status" value="1"/>
</dbReference>
<dbReference type="OMA" id="CACANYL"/>
<accession>E9I016</accession>
<feature type="chain" id="PRO_5003242040" evidence="7">
    <location>
        <begin position="20"/>
        <end position="668"/>
    </location>
</feature>
<comment type="subcellular location">
    <subcellularLocation>
        <location evidence="1">Membrane</location>
        <topology evidence="1">Multi-pass membrane protein</topology>
    </subcellularLocation>
</comment>
<reference evidence="10 11" key="1">
    <citation type="journal article" date="2011" name="Science">
        <title>The ecoresponsive genome of Daphnia pulex.</title>
        <authorList>
            <person name="Colbourne J.K."/>
            <person name="Pfrender M.E."/>
            <person name="Gilbert D."/>
            <person name="Thomas W.K."/>
            <person name="Tucker A."/>
            <person name="Oakley T.H."/>
            <person name="Tokishita S."/>
            <person name="Aerts A."/>
            <person name="Arnold G.J."/>
            <person name="Basu M.K."/>
            <person name="Bauer D.J."/>
            <person name="Caceres C.E."/>
            <person name="Carmel L."/>
            <person name="Casola C."/>
            <person name="Choi J.H."/>
            <person name="Detter J.C."/>
            <person name="Dong Q."/>
            <person name="Dusheyko S."/>
            <person name="Eads B.D."/>
            <person name="Frohlich T."/>
            <person name="Geiler-Samerotte K.A."/>
            <person name="Gerlach D."/>
            <person name="Hatcher P."/>
            <person name="Jogdeo S."/>
            <person name="Krijgsveld J."/>
            <person name="Kriventseva E.V."/>
            <person name="Kultz D."/>
            <person name="Laforsch C."/>
            <person name="Lindquist E."/>
            <person name="Lopez J."/>
            <person name="Manak J.R."/>
            <person name="Muller J."/>
            <person name="Pangilinan J."/>
            <person name="Patwardhan R.P."/>
            <person name="Pitluck S."/>
            <person name="Pritham E.J."/>
            <person name="Rechtsteiner A."/>
            <person name="Rho M."/>
            <person name="Rogozin I.B."/>
            <person name="Sakarya O."/>
            <person name="Salamov A."/>
            <person name="Schaack S."/>
            <person name="Shapiro H."/>
            <person name="Shiga Y."/>
            <person name="Skalitzky C."/>
            <person name="Smith Z."/>
            <person name="Souvorov A."/>
            <person name="Sung W."/>
            <person name="Tang Z."/>
            <person name="Tsuchiya D."/>
            <person name="Tu H."/>
            <person name="Vos H."/>
            <person name="Wang M."/>
            <person name="Wolf Y.I."/>
            <person name="Yamagata H."/>
            <person name="Yamada T."/>
            <person name="Ye Y."/>
            <person name="Shaw J.R."/>
            <person name="Andrews J."/>
            <person name="Crease T.J."/>
            <person name="Tang H."/>
            <person name="Lucas S.M."/>
            <person name="Robertson H.M."/>
            <person name="Bork P."/>
            <person name="Koonin E.V."/>
            <person name="Zdobnov E.M."/>
            <person name="Grigoriev I.V."/>
            <person name="Lynch M."/>
            <person name="Boore J.L."/>
        </authorList>
    </citation>
    <scope>NUCLEOTIDE SEQUENCE [LARGE SCALE GENOMIC DNA]</scope>
</reference>
<keyword evidence="3 6" id="KW-1133">Transmembrane helix</keyword>
<feature type="signal peptide" evidence="7">
    <location>
        <begin position="1"/>
        <end position="19"/>
    </location>
</feature>
<evidence type="ECO:0000313" key="10">
    <source>
        <dbReference type="EMBL" id="EFX62666.1"/>
    </source>
</evidence>
<keyword evidence="2 6" id="KW-0812">Transmembrane</keyword>
<evidence type="ECO:0000256" key="2">
    <source>
        <dbReference type="ARBA" id="ARBA00022692"/>
    </source>
</evidence>
<sequence length="668" mass="73777">MKPVPSIAVILFLAAVGSTQPLADPNQILPVNECANKESSLVYEEKGDVTVAVLLDLTQGPLCIQKNAASMQSMNGILQTFQTLNSIQYLKGLKIGIRIFDTCGQESIALQAVLQTALEANLTHGLPCRVGVHLGFLFPIRSYPAAAQLLSVLNLPATDISFWQTTSPLDAVSDLLIRLRWSSIAVISQSKPALLTFSKKASERSICIVAQTVLSPINRQAIKTKEMTVRAVRRSKRSGSKVYLLIGSSEFLLAVLPHFQANSTNTNSSKYVLVAADNWNSNFTEEVAQSVQEALIIRPQRVLTDDNVSARVLYSLIKQFKNHLSSTCRGKFKSCDLEPHHLIKKTALAEEDLRILKLSTDISIYNELFPVSYVSTKNPKGSQTIVDIGNIHEDKFIPTGNINVGREEITECTDCLCTNVDTSPSFIFQLRDELHIIVVGSVSVLGILLTLTGLMFIIYIQCCSSHEDRSGNFIFLLLLAVLILYFVSFLYLLVPSSILCLSRVIALSGSYTFFLAAIFSTAATSLVGNRPDDKTARLCIQMLLFVLAISVHAPVLTYETLFRDDSLQINKILTDYGPKTECTLDDLLSLKLFLYPTILLGIVSLGSIIVIYHHWHVSAIKINLSVSSLVCLSINVTWVVLYFQLGKEWRDIVILSGIQGFILHNFTL</sequence>
<feature type="transmembrane region" description="Helical" evidence="6">
    <location>
        <begin position="434"/>
        <end position="460"/>
    </location>
</feature>
<dbReference type="OrthoDB" id="9880600at2759"/>
<evidence type="ECO:0000259" key="9">
    <source>
        <dbReference type="Pfam" id="PF01094"/>
    </source>
</evidence>
<keyword evidence="7" id="KW-0732">Signal</keyword>
<keyword evidence="11" id="KW-1185">Reference proteome</keyword>
<dbReference type="KEGG" id="dpx:DAPPUDRAFT_336629"/>
<dbReference type="Pfam" id="PF00003">
    <property type="entry name" value="7tm_3"/>
    <property type="match status" value="1"/>
</dbReference>
<feature type="transmembrane region" description="Helical" evidence="6">
    <location>
        <begin position="472"/>
        <end position="493"/>
    </location>
</feature>
<feature type="transmembrane region" description="Helical" evidence="6">
    <location>
        <begin position="505"/>
        <end position="526"/>
    </location>
</feature>
<dbReference type="InParanoid" id="E9I016"/>
<feature type="transmembrane region" description="Helical" evidence="6">
    <location>
        <begin position="624"/>
        <end position="645"/>
    </location>
</feature>
<gene>
    <name evidence="10" type="ORF">DAPPUDRAFT_336629</name>
</gene>
<feature type="domain" description="Receptor ligand binding region" evidence="9">
    <location>
        <begin position="77"/>
        <end position="286"/>
    </location>
</feature>
<evidence type="ECO:0000256" key="3">
    <source>
        <dbReference type="ARBA" id="ARBA00022989"/>
    </source>
</evidence>
<name>E9I016_DAPPU</name>
<evidence type="ECO:0000259" key="8">
    <source>
        <dbReference type="Pfam" id="PF00003"/>
    </source>
</evidence>
<dbReference type="InterPro" id="IPR017978">
    <property type="entry name" value="GPCR_3_C"/>
</dbReference>
<protein>
    <submittedName>
        <fullName evidence="10">Uncharacterized protein</fullName>
    </submittedName>
</protein>
<proteinExistence type="predicted"/>
<dbReference type="Proteomes" id="UP000000305">
    <property type="component" value="Unassembled WGS sequence"/>
</dbReference>
<dbReference type="InterPro" id="IPR050726">
    <property type="entry name" value="mGluR"/>
</dbReference>
<feature type="transmembrane region" description="Helical" evidence="6">
    <location>
        <begin position="538"/>
        <end position="558"/>
    </location>
</feature>
<organism evidence="10 11">
    <name type="scientific">Daphnia pulex</name>
    <name type="common">Water flea</name>
    <dbReference type="NCBI Taxonomy" id="6669"/>
    <lineage>
        <taxon>Eukaryota</taxon>
        <taxon>Metazoa</taxon>
        <taxon>Ecdysozoa</taxon>
        <taxon>Arthropoda</taxon>
        <taxon>Crustacea</taxon>
        <taxon>Branchiopoda</taxon>
        <taxon>Diplostraca</taxon>
        <taxon>Cladocera</taxon>
        <taxon>Anomopoda</taxon>
        <taxon>Daphniidae</taxon>
        <taxon>Daphnia</taxon>
    </lineage>
</organism>